<dbReference type="OrthoDB" id="432381at2759"/>
<comment type="similarity">
    <text evidence="1">Belongs to the IUNH family.</text>
</comment>
<dbReference type="InterPro" id="IPR001910">
    <property type="entry name" value="Inosine/uridine_hydrolase_dom"/>
</dbReference>
<dbReference type="SUPFAM" id="SSF53590">
    <property type="entry name" value="Nucleoside hydrolase"/>
    <property type="match status" value="1"/>
</dbReference>
<gene>
    <name evidence="3" type="ORF">ONB1V03_LOCUS8072</name>
</gene>
<dbReference type="Pfam" id="PF01156">
    <property type="entry name" value="IU_nuc_hydro"/>
    <property type="match status" value="1"/>
</dbReference>
<name>A0A7R9QML0_9ACAR</name>
<dbReference type="InterPro" id="IPR052775">
    <property type="entry name" value="IUN_hydrolase"/>
</dbReference>
<dbReference type="InterPro" id="IPR036452">
    <property type="entry name" value="Ribo_hydro-like"/>
</dbReference>
<evidence type="ECO:0000313" key="4">
    <source>
        <dbReference type="Proteomes" id="UP000728032"/>
    </source>
</evidence>
<evidence type="ECO:0000313" key="3">
    <source>
        <dbReference type="EMBL" id="CAD7650952.1"/>
    </source>
</evidence>
<proteinExistence type="inferred from homology"/>
<accession>A0A7R9QML0</accession>
<feature type="domain" description="Inosine/uridine-preferring nucleoside hydrolase" evidence="2">
    <location>
        <begin position="8"/>
        <end position="217"/>
    </location>
</feature>
<dbReference type="AlphaFoldDB" id="A0A7R9QML0"/>
<dbReference type="PANTHER" id="PTHR46190">
    <property type="entry name" value="SI:CH211-201H21.5-RELATED"/>
    <property type="match status" value="1"/>
</dbReference>
<dbReference type="PANTHER" id="PTHR46190:SF1">
    <property type="entry name" value="SI:CH211-201H21.5"/>
    <property type="match status" value="1"/>
</dbReference>
<evidence type="ECO:0000259" key="2">
    <source>
        <dbReference type="Pfam" id="PF01156"/>
    </source>
</evidence>
<reference evidence="3" key="1">
    <citation type="submission" date="2020-11" db="EMBL/GenBank/DDBJ databases">
        <authorList>
            <person name="Tran Van P."/>
        </authorList>
    </citation>
    <scope>NUCLEOTIDE SEQUENCE</scope>
</reference>
<dbReference type="EMBL" id="CAJPVJ010004409">
    <property type="protein sequence ID" value="CAG2168584.1"/>
    <property type="molecule type" value="Genomic_DNA"/>
</dbReference>
<evidence type="ECO:0000256" key="1">
    <source>
        <dbReference type="ARBA" id="ARBA00009176"/>
    </source>
</evidence>
<organism evidence="3">
    <name type="scientific">Oppiella nova</name>
    <dbReference type="NCBI Taxonomy" id="334625"/>
    <lineage>
        <taxon>Eukaryota</taxon>
        <taxon>Metazoa</taxon>
        <taxon>Ecdysozoa</taxon>
        <taxon>Arthropoda</taxon>
        <taxon>Chelicerata</taxon>
        <taxon>Arachnida</taxon>
        <taxon>Acari</taxon>
        <taxon>Acariformes</taxon>
        <taxon>Sarcoptiformes</taxon>
        <taxon>Oribatida</taxon>
        <taxon>Brachypylina</taxon>
        <taxon>Oppioidea</taxon>
        <taxon>Oppiidae</taxon>
        <taxon>Oppiella</taxon>
    </lineage>
</organism>
<dbReference type="EMBL" id="OC919234">
    <property type="protein sequence ID" value="CAD7650952.1"/>
    <property type="molecule type" value="Genomic_DNA"/>
</dbReference>
<dbReference type="GO" id="GO:0016799">
    <property type="term" value="F:hydrolase activity, hydrolyzing N-glycosyl compounds"/>
    <property type="evidence" value="ECO:0007669"/>
    <property type="project" value="InterPro"/>
</dbReference>
<protein>
    <recommendedName>
        <fullName evidence="2">Inosine/uridine-preferring nucleoside hydrolase domain-containing protein</fullName>
    </recommendedName>
</protein>
<keyword evidence="4" id="KW-1185">Reference proteome</keyword>
<dbReference type="Gene3D" id="3.90.245.10">
    <property type="entry name" value="Ribonucleoside hydrolase-like"/>
    <property type="match status" value="1"/>
</dbReference>
<dbReference type="Proteomes" id="UP000728032">
    <property type="component" value="Unassembled WGS sequence"/>
</dbReference>
<sequence>MPPIVPHIESEHAVNALVRLSREYANQITIVTLGPLSNIGTAYLLDNNFYNNLKQIVFMGGCVDYVGNIGPVQEFNIQRDAEACSIMLSNAKCPLISVPWECGLKNIMTWEIYDKIVKLDSKKAKFAKLILQEKVARLRKDPTGIVWTTKGMILCDILAVMALGCESYIESKVEYKTTIELNGKTTRGQLVLDRGFAFKTDWTSVTYITHFDETKFSQLLVDFLK</sequence>